<evidence type="ECO:0000313" key="2">
    <source>
        <dbReference type="Proteomes" id="UP000001882"/>
    </source>
</evidence>
<reference evidence="1 2" key="1">
    <citation type="journal article" date="2007" name="Appl. Environ. Microbiol.">
        <title>Isolation of key methanogens for global methane emission from rice paddy fields: a novel isolate affiliated with the clone cluster rice cluster I.</title>
        <authorList>
            <person name="Sakai S."/>
            <person name="Imachi H."/>
            <person name="Sekiguchi Y."/>
            <person name="Ohashi A."/>
            <person name="Harada H."/>
            <person name="Kamagata Y."/>
        </authorList>
    </citation>
    <scope>NUCLEOTIDE SEQUENCE [LARGE SCALE GENOMIC DNA]</scope>
    <source>
        <strain evidence="2">DSM 17711 / JCM 13418 / NBRC 101707 / SANAE</strain>
    </source>
</reference>
<evidence type="ECO:0000313" key="1">
    <source>
        <dbReference type="EMBL" id="BAI61801.1"/>
    </source>
</evidence>
<dbReference type="STRING" id="304371.MCP_1729"/>
<gene>
    <name evidence="1" type="ordered locus">MCP_1729</name>
</gene>
<dbReference type="eggNOG" id="arCOG11654">
    <property type="taxonomic scope" value="Archaea"/>
</dbReference>
<reference evidence="2" key="3">
    <citation type="journal article" date="2011" name="PLoS ONE">
        <title>Genome sequence of a mesophilic hydrogenotrophic methanogen Methanocella paludicola, the first cultivated representative of the order Methanocellales.</title>
        <authorList>
            <person name="Sakai S."/>
            <person name="Takaki Y."/>
            <person name="Shimamura S."/>
            <person name="Sekine M."/>
            <person name="Tajima T."/>
            <person name="Kosugi H."/>
            <person name="Ichikawa N."/>
            <person name="Tasumi E."/>
            <person name="Hiraki A.T."/>
            <person name="Shimizu A."/>
            <person name="Kato Y."/>
            <person name="Nishiko R."/>
            <person name="Mori K."/>
            <person name="Fujita N."/>
            <person name="Imachi H."/>
            <person name="Takai K."/>
        </authorList>
    </citation>
    <scope>NUCLEOTIDE SEQUENCE [LARGE SCALE GENOMIC DNA]</scope>
    <source>
        <strain evidence="2">DSM 17711 / JCM 13418 / NBRC 101707 / SANAE</strain>
    </source>
</reference>
<dbReference type="RefSeq" id="WP_012900479.1">
    <property type="nucleotide sequence ID" value="NC_013665.1"/>
</dbReference>
<dbReference type="GeneID" id="8681631"/>
<dbReference type="Proteomes" id="UP000001882">
    <property type="component" value="Chromosome"/>
</dbReference>
<protein>
    <submittedName>
        <fullName evidence="1">Uncharacterized protein</fullName>
    </submittedName>
</protein>
<proteinExistence type="predicted"/>
<accession>D1YZC9</accession>
<dbReference type="InParanoid" id="D1YZC9"/>
<keyword evidence="2" id="KW-1185">Reference proteome</keyword>
<organism evidence="1 2">
    <name type="scientific">Methanocella paludicola (strain DSM 17711 / JCM 13418 / NBRC 101707 / SANAE)</name>
    <dbReference type="NCBI Taxonomy" id="304371"/>
    <lineage>
        <taxon>Archaea</taxon>
        <taxon>Methanobacteriati</taxon>
        <taxon>Methanobacteriota</taxon>
        <taxon>Stenosarchaea group</taxon>
        <taxon>Methanomicrobia</taxon>
        <taxon>Methanocellales</taxon>
        <taxon>Methanocellaceae</taxon>
        <taxon>Methanocella</taxon>
    </lineage>
</organism>
<name>D1YZC9_METPS</name>
<reference evidence="1 2" key="2">
    <citation type="journal article" date="2008" name="Int. J. Syst. Evol. Microbiol.">
        <title>Methanocella paludicola gen. nov., sp. nov., a methane-producing archaeon, the first isolate of the lineage 'Rice Cluster I', and proposal of the new archaeal order Methanocellales ord. nov.</title>
        <authorList>
            <person name="Sakai S."/>
            <person name="Imachi H."/>
            <person name="Hanada S."/>
            <person name="Ohashi A."/>
            <person name="Harada H."/>
            <person name="Kamagata Y."/>
        </authorList>
    </citation>
    <scope>NUCLEOTIDE SEQUENCE [LARGE SCALE GENOMIC DNA]</scope>
    <source>
        <strain evidence="2">DSM 17711 / JCM 13418 / NBRC 101707 / SANAE</strain>
    </source>
</reference>
<dbReference type="EMBL" id="AP011532">
    <property type="protein sequence ID" value="BAI61801.1"/>
    <property type="molecule type" value="Genomic_DNA"/>
</dbReference>
<dbReference type="AlphaFoldDB" id="D1YZC9"/>
<dbReference type="KEGG" id="mpd:MCP_1729"/>
<sequence>MTPPKKKVPAVFDSPFKSAATLYKEDKTKSENQKRFERWTDALVRQRKVPAEWKDDPDAEQKVKWIEGKSKVSPVQKKLKG</sequence>
<dbReference type="OrthoDB" id="380365at2157"/>